<evidence type="ECO:0000256" key="4">
    <source>
        <dbReference type="SAM" id="MobiDB-lite"/>
    </source>
</evidence>
<dbReference type="InterPro" id="IPR011030">
    <property type="entry name" value="Lipovitellin_superhlx_dom"/>
</dbReference>
<keyword evidence="2" id="KW-0325">Glycoprotein</keyword>
<feature type="region of interest" description="Disordered" evidence="4">
    <location>
        <begin position="367"/>
        <end position="389"/>
    </location>
</feature>
<feature type="compositionally biased region" description="Low complexity" evidence="4">
    <location>
        <begin position="23"/>
        <end position="32"/>
    </location>
</feature>
<name>A0A7R9FDP2_9NEOP</name>
<dbReference type="PROSITE" id="PS51211">
    <property type="entry name" value="VITELLOGENIN"/>
    <property type="match status" value="1"/>
</dbReference>
<evidence type="ECO:0000256" key="2">
    <source>
        <dbReference type="ARBA" id="ARBA00023180"/>
    </source>
</evidence>
<evidence type="ECO:0000313" key="6">
    <source>
        <dbReference type="EMBL" id="CAD7450780.1"/>
    </source>
</evidence>
<dbReference type="EMBL" id="OD578558">
    <property type="protein sequence ID" value="CAD7450780.1"/>
    <property type="molecule type" value="Genomic_DNA"/>
</dbReference>
<feature type="compositionally biased region" description="Basic and acidic residues" evidence="4">
    <location>
        <begin position="369"/>
        <end position="380"/>
    </location>
</feature>
<feature type="domain" description="Vitellogenin" evidence="5">
    <location>
        <begin position="1"/>
        <end position="447"/>
    </location>
</feature>
<evidence type="ECO:0000259" key="5">
    <source>
        <dbReference type="PROSITE" id="PS51211"/>
    </source>
</evidence>
<organism evidence="6">
    <name type="scientific">Timema bartmani</name>
    <dbReference type="NCBI Taxonomy" id="61472"/>
    <lineage>
        <taxon>Eukaryota</taxon>
        <taxon>Metazoa</taxon>
        <taxon>Ecdysozoa</taxon>
        <taxon>Arthropoda</taxon>
        <taxon>Hexapoda</taxon>
        <taxon>Insecta</taxon>
        <taxon>Pterygota</taxon>
        <taxon>Neoptera</taxon>
        <taxon>Polyneoptera</taxon>
        <taxon>Phasmatodea</taxon>
        <taxon>Timematodea</taxon>
        <taxon>Timematoidea</taxon>
        <taxon>Timematidae</taxon>
        <taxon>Timema</taxon>
    </lineage>
</organism>
<gene>
    <name evidence="6" type="ORF">TBIB3V08_LOCUS13049</name>
</gene>
<dbReference type="Pfam" id="PF01347">
    <property type="entry name" value="Vitellogenin_N"/>
    <property type="match status" value="2"/>
</dbReference>
<dbReference type="GO" id="GO:0045735">
    <property type="term" value="F:nutrient reservoir activity"/>
    <property type="evidence" value="ECO:0007669"/>
    <property type="project" value="UniProtKB-KW"/>
</dbReference>
<dbReference type="InterPro" id="IPR015819">
    <property type="entry name" value="Lipid_transp_b-sht_shell"/>
</dbReference>
<evidence type="ECO:0000256" key="1">
    <source>
        <dbReference type="ARBA" id="ARBA00023157"/>
    </source>
</evidence>
<protein>
    <recommendedName>
        <fullName evidence="5">Vitellogenin domain-containing protein</fullName>
    </recommendedName>
</protein>
<sequence length="447" mass="49648">MFYNEQKGMIFSRLNLTLVSWSSASGSPPSVSDPRKEDDLTYSYESSENNVYSKELIEDSLLGKSLESGASASEESSESLRPISSKINPVEAVRKIASEIGSELQYPDGIPKENTLAKFTILTRLVQVMSAKQLKEAGRSLYTPSSKPSSSRASNTWKAFRDAVGEAGTGPALVTLKEWIMSKKIRGEDAAELVSSLPRAALTPTPEYLNEFFPHEVRCAAVFQIMKAQPPANMLQRMAELTNEDPHTQVNAAVKSAIESAANLQGTRTMRLSQNAKSAVHLLTPEQFGLQYTRSSVRSYESEKMNLGFKQQVNYIGSNDHIIPSALVYHLRHDLGGHSRRYMSFGAMTSSVDDLLDVLLKQIGESEYSDQRRHQSKEEYQDSENPDSSWNLNQIGSELNIKTIMAEQLEGNILFHLAASERFVAFDNHTIDAIPSNSLVTCMHRPI</sequence>
<dbReference type="SMART" id="SM00638">
    <property type="entry name" value="LPD_N"/>
    <property type="match status" value="1"/>
</dbReference>
<dbReference type="InterPro" id="IPR015255">
    <property type="entry name" value="Vitellinogen_open_b-sht"/>
</dbReference>
<dbReference type="InterPro" id="IPR050733">
    <property type="entry name" value="Vitellogenin/Apolipophorin"/>
</dbReference>
<keyword evidence="1" id="KW-1015">Disulfide bond</keyword>
<dbReference type="GO" id="GO:0005319">
    <property type="term" value="F:lipid transporter activity"/>
    <property type="evidence" value="ECO:0007669"/>
    <property type="project" value="InterPro"/>
</dbReference>
<dbReference type="InterPro" id="IPR001747">
    <property type="entry name" value="Vitellogenin_N"/>
</dbReference>
<dbReference type="Pfam" id="PF09172">
    <property type="entry name" value="Vit_open_b-sht"/>
    <property type="match status" value="1"/>
</dbReference>
<dbReference type="PANTHER" id="PTHR23345:SF15">
    <property type="entry name" value="VITELLOGENIN 1-RELATED"/>
    <property type="match status" value="1"/>
</dbReference>
<proteinExistence type="predicted"/>
<reference evidence="6" key="1">
    <citation type="submission" date="2020-11" db="EMBL/GenBank/DDBJ databases">
        <authorList>
            <person name="Tran Van P."/>
        </authorList>
    </citation>
    <scope>NUCLEOTIDE SEQUENCE</scope>
</reference>
<dbReference type="PANTHER" id="PTHR23345">
    <property type="entry name" value="VITELLOGENIN-RELATED"/>
    <property type="match status" value="1"/>
</dbReference>
<dbReference type="Gene3D" id="1.25.10.20">
    <property type="entry name" value="Vitellinogen, superhelical"/>
    <property type="match status" value="2"/>
</dbReference>
<dbReference type="SUPFAM" id="SSF48431">
    <property type="entry name" value="Lipovitellin-phosvitin complex, superhelical domain"/>
    <property type="match status" value="2"/>
</dbReference>
<dbReference type="SUPFAM" id="SSF56968">
    <property type="entry name" value="Lipovitellin-phosvitin complex, beta-sheet shell regions"/>
    <property type="match status" value="1"/>
</dbReference>
<evidence type="ECO:0000256" key="3">
    <source>
        <dbReference type="PROSITE-ProRule" id="PRU00557"/>
    </source>
</evidence>
<feature type="region of interest" description="Disordered" evidence="4">
    <location>
        <begin position="23"/>
        <end position="44"/>
    </location>
</feature>
<dbReference type="AlphaFoldDB" id="A0A7R9FDP2"/>
<comment type="caution">
    <text evidence="3">Lacks conserved residue(s) required for the propagation of feature annotation.</text>
</comment>
<accession>A0A7R9FDP2</accession>